<name>A0ABS9DZ45_9PROT</name>
<evidence type="ECO:0008006" key="4">
    <source>
        <dbReference type="Google" id="ProtNLM"/>
    </source>
</evidence>
<evidence type="ECO:0000313" key="2">
    <source>
        <dbReference type="EMBL" id="MCF3948034.1"/>
    </source>
</evidence>
<keyword evidence="1" id="KW-0472">Membrane</keyword>
<gene>
    <name evidence="2" type="ORF">L2A60_15255</name>
</gene>
<keyword evidence="1" id="KW-0812">Transmembrane</keyword>
<evidence type="ECO:0000313" key="3">
    <source>
        <dbReference type="Proteomes" id="UP001521209"/>
    </source>
</evidence>
<keyword evidence="1" id="KW-1133">Transmembrane helix</keyword>
<accession>A0ABS9DZ45</accession>
<evidence type="ECO:0000256" key="1">
    <source>
        <dbReference type="SAM" id="Phobius"/>
    </source>
</evidence>
<proteinExistence type="predicted"/>
<feature type="transmembrane region" description="Helical" evidence="1">
    <location>
        <begin position="40"/>
        <end position="61"/>
    </location>
</feature>
<organism evidence="2 3">
    <name type="scientific">Acidiphilium iwatense</name>
    <dbReference type="NCBI Taxonomy" id="768198"/>
    <lineage>
        <taxon>Bacteria</taxon>
        <taxon>Pseudomonadati</taxon>
        <taxon>Pseudomonadota</taxon>
        <taxon>Alphaproteobacteria</taxon>
        <taxon>Acetobacterales</taxon>
        <taxon>Acidocellaceae</taxon>
        <taxon>Acidiphilium</taxon>
    </lineage>
</organism>
<sequence>MRLSMFAWLVGLVLIVLLYTVGPAIGFNHATPPILGMPPLYFWFVLVPLLNPVILGAVYLIDRDEGRKEGVIGDGEV</sequence>
<reference evidence="2 3" key="1">
    <citation type="submission" date="2022-01" db="EMBL/GenBank/DDBJ databases">
        <authorList>
            <person name="Won M."/>
            <person name="Kim S.-J."/>
            <person name="Kwon S.-W."/>
        </authorList>
    </citation>
    <scope>NUCLEOTIDE SEQUENCE [LARGE SCALE GENOMIC DNA]</scope>
    <source>
        <strain evidence="2 3">KCTC 23505</strain>
    </source>
</reference>
<keyword evidence="3" id="KW-1185">Reference proteome</keyword>
<dbReference type="Proteomes" id="UP001521209">
    <property type="component" value="Unassembled WGS sequence"/>
</dbReference>
<dbReference type="RefSeq" id="WP_235705324.1">
    <property type="nucleotide sequence ID" value="NZ_JAKGBZ010000037.1"/>
</dbReference>
<comment type="caution">
    <text evidence="2">The sequence shown here is derived from an EMBL/GenBank/DDBJ whole genome shotgun (WGS) entry which is preliminary data.</text>
</comment>
<dbReference type="EMBL" id="JAKGBZ010000037">
    <property type="protein sequence ID" value="MCF3948034.1"/>
    <property type="molecule type" value="Genomic_DNA"/>
</dbReference>
<protein>
    <recommendedName>
        <fullName evidence="4">DUF3311 domain-containing protein</fullName>
    </recommendedName>
</protein>